<keyword evidence="1" id="KW-1133">Transmembrane helix</keyword>
<evidence type="ECO:0008006" key="4">
    <source>
        <dbReference type="Google" id="ProtNLM"/>
    </source>
</evidence>
<evidence type="ECO:0000256" key="1">
    <source>
        <dbReference type="SAM" id="Phobius"/>
    </source>
</evidence>
<dbReference type="PANTHER" id="PTHR11183">
    <property type="entry name" value="GLYCOGENIN SUBFAMILY MEMBER"/>
    <property type="match status" value="1"/>
</dbReference>
<evidence type="ECO:0000313" key="2">
    <source>
        <dbReference type="EMBL" id="CAI6339758.1"/>
    </source>
</evidence>
<comment type="caution">
    <text evidence="2">The sequence shown here is derived from an EMBL/GenBank/DDBJ whole genome shotgun (WGS) entry which is preliminary data.</text>
</comment>
<dbReference type="OrthoDB" id="2014201at2759"/>
<keyword evidence="1" id="KW-0812">Transmembrane</keyword>
<dbReference type="AlphaFoldDB" id="A0A9W4UN43"/>
<dbReference type="Proteomes" id="UP001152607">
    <property type="component" value="Unassembled WGS sequence"/>
</dbReference>
<sequence length="374" mass="43075">MCVPARPSVSWTRTTRISRWSRRFPSPGWPVCSWILEVGVSGVFLLGTALILVLFLVVYLTALSPSLLKLIVPHVPLHINNIRVNWTHSAYIQSITNQNYLCNSVMIMEALHRAGAKADRIMMYPDHWHIPKASDSRAVEETQDLQRTEWMLRARDEYKAKLVPIRVLSGTQGDPTWRDSFTKLIAFNQTQYKRLLSLDSDATVMTHMDELFLTPSSPVAMPRAYWLDQSFLSSQVVLLTPSQFDFQRVQALTHQSDSGFDMDILNTLYKDSCIVLPHRPYNALSAEFRFVNHTRYLGSEDEVWNVTNALAEAKYTHSSDCPKRKPWLRASEGEVRSTQPDCGGNEACEERKIWLELYLDFSRRRERICGQKYD</sequence>
<dbReference type="Gene3D" id="3.90.550.10">
    <property type="entry name" value="Spore Coat Polysaccharide Biosynthesis Protein SpsA, Chain A"/>
    <property type="match status" value="1"/>
</dbReference>
<gene>
    <name evidence="2" type="ORF">PDIGIT_LOCUS12921</name>
</gene>
<keyword evidence="1" id="KW-0472">Membrane</keyword>
<reference evidence="2" key="1">
    <citation type="submission" date="2023-01" db="EMBL/GenBank/DDBJ databases">
        <authorList>
            <person name="Van Ghelder C."/>
            <person name="Rancurel C."/>
        </authorList>
    </citation>
    <scope>NUCLEOTIDE SEQUENCE</scope>
    <source>
        <strain evidence="2">CNCM I-4278</strain>
    </source>
</reference>
<evidence type="ECO:0000313" key="3">
    <source>
        <dbReference type="Proteomes" id="UP001152607"/>
    </source>
</evidence>
<dbReference type="InterPro" id="IPR050587">
    <property type="entry name" value="GNT1/Glycosyltrans_8"/>
</dbReference>
<keyword evidence="3" id="KW-1185">Reference proteome</keyword>
<accession>A0A9W4UN43</accession>
<dbReference type="SUPFAM" id="SSF53448">
    <property type="entry name" value="Nucleotide-diphospho-sugar transferases"/>
    <property type="match status" value="1"/>
</dbReference>
<feature type="transmembrane region" description="Helical" evidence="1">
    <location>
        <begin position="34"/>
        <end position="60"/>
    </location>
</feature>
<dbReference type="InterPro" id="IPR029044">
    <property type="entry name" value="Nucleotide-diphossugar_trans"/>
</dbReference>
<dbReference type="EMBL" id="CAOQHR010000009">
    <property type="protein sequence ID" value="CAI6339758.1"/>
    <property type="molecule type" value="Genomic_DNA"/>
</dbReference>
<organism evidence="2 3">
    <name type="scientific">Periconia digitata</name>
    <dbReference type="NCBI Taxonomy" id="1303443"/>
    <lineage>
        <taxon>Eukaryota</taxon>
        <taxon>Fungi</taxon>
        <taxon>Dikarya</taxon>
        <taxon>Ascomycota</taxon>
        <taxon>Pezizomycotina</taxon>
        <taxon>Dothideomycetes</taxon>
        <taxon>Pleosporomycetidae</taxon>
        <taxon>Pleosporales</taxon>
        <taxon>Massarineae</taxon>
        <taxon>Periconiaceae</taxon>
        <taxon>Periconia</taxon>
    </lineage>
</organism>
<proteinExistence type="predicted"/>
<protein>
    <recommendedName>
        <fullName evidence="4">Nucleotide-diphospho-sugar transferase</fullName>
    </recommendedName>
</protein>
<name>A0A9W4UN43_9PLEO</name>